<keyword evidence="3" id="KW-0902">Two-component regulatory system</keyword>
<feature type="transmembrane region" description="Helical" evidence="4">
    <location>
        <begin position="7"/>
        <end position="26"/>
    </location>
</feature>
<accession>A0AAJ1BAD1</accession>
<evidence type="ECO:0000256" key="1">
    <source>
        <dbReference type="ARBA" id="ARBA00022679"/>
    </source>
</evidence>
<dbReference type="GO" id="GO:0000155">
    <property type="term" value="F:phosphorelay sensor kinase activity"/>
    <property type="evidence" value="ECO:0007669"/>
    <property type="project" value="InterPro"/>
</dbReference>
<evidence type="ECO:0000256" key="3">
    <source>
        <dbReference type="ARBA" id="ARBA00023012"/>
    </source>
</evidence>
<dbReference type="GO" id="GO:0016020">
    <property type="term" value="C:membrane"/>
    <property type="evidence" value="ECO:0007669"/>
    <property type="project" value="InterPro"/>
</dbReference>
<dbReference type="AlphaFoldDB" id="A0AAJ1BAD1"/>
<dbReference type="GO" id="GO:0046983">
    <property type="term" value="F:protein dimerization activity"/>
    <property type="evidence" value="ECO:0007669"/>
    <property type="project" value="InterPro"/>
</dbReference>
<feature type="transmembrane region" description="Helical" evidence="4">
    <location>
        <begin position="65"/>
        <end position="84"/>
    </location>
</feature>
<organism evidence="6 7">
    <name type="scientific">Varibaculum cambriense</name>
    <dbReference type="NCBI Taxonomy" id="184870"/>
    <lineage>
        <taxon>Bacteria</taxon>
        <taxon>Bacillati</taxon>
        <taxon>Actinomycetota</taxon>
        <taxon>Actinomycetes</taxon>
        <taxon>Actinomycetales</taxon>
        <taxon>Actinomycetaceae</taxon>
        <taxon>Varibaculum</taxon>
    </lineage>
</organism>
<protein>
    <submittedName>
        <fullName evidence="6">Histidine kinase</fullName>
    </submittedName>
</protein>
<name>A0AAJ1BAD1_9ACTO</name>
<evidence type="ECO:0000256" key="4">
    <source>
        <dbReference type="SAM" id="Phobius"/>
    </source>
</evidence>
<evidence type="ECO:0000259" key="5">
    <source>
        <dbReference type="Pfam" id="PF07730"/>
    </source>
</evidence>
<proteinExistence type="predicted"/>
<dbReference type="Gene3D" id="1.20.5.1930">
    <property type="match status" value="1"/>
</dbReference>
<keyword evidence="4" id="KW-0472">Membrane</keyword>
<dbReference type="Gene3D" id="3.30.565.10">
    <property type="entry name" value="Histidine kinase-like ATPase, C-terminal domain"/>
    <property type="match status" value="1"/>
</dbReference>
<comment type="caution">
    <text evidence="6">The sequence shown here is derived from an EMBL/GenBank/DDBJ whole genome shotgun (WGS) entry which is preliminary data.</text>
</comment>
<keyword evidence="4" id="KW-1133">Transmembrane helix</keyword>
<keyword evidence="4" id="KW-0812">Transmembrane</keyword>
<feature type="transmembrane region" description="Helical" evidence="4">
    <location>
        <begin position="32"/>
        <end position="53"/>
    </location>
</feature>
<reference evidence="6" key="1">
    <citation type="submission" date="2022-01" db="EMBL/GenBank/DDBJ databases">
        <title>Collection of gut derived symbiotic bacterial strains cultured from healthy donors.</title>
        <authorList>
            <person name="Lin H."/>
            <person name="Kohout C."/>
            <person name="Waligurski E."/>
            <person name="Pamer E.G."/>
        </authorList>
    </citation>
    <scope>NUCLEOTIDE SEQUENCE</scope>
    <source>
        <strain evidence="6">DFI.7.46</strain>
    </source>
</reference>
<dbReference type="EMBL" id="JAKNHJ010000003">
    <property type="protein sequence ID" value="MCG4617249.1"/>
    <property type="molecule type" value="Genomic_DNA"/>
</dbReference>
<feature type="transmembrane region" description="Helical" evidence="4">
    <location>
        <begin position="111"/>
        <end position="127"/>
    </location>
</feature>
<gene>
    <name evidence="6" type="ORF">L0M99_01890</name>
</gene>
<sequence>MLKNRDSWAFAFPPLLFLILPLYYMSAGFPQISYLVAFFLMVLFGAFYVAAWLQIPYRPRRLSSLNIAILAGLIATYLGGWWIAGINAPVAFQASYLCSVAIFLLPARLDYYALGIIYLLTMLQVAISPSITHWSAVLITIFTSLACFAGRSSVEAEKRRTLAAASETQAAKMRERARINADLHDVLGQTLTAISLNAQLSSRLLEQGRNQDAASALRTVQLLSRQALADVRQVVSASRETVIAEEIENARALCQAANITFSVSALDTIKPEIENLAAWMIREGISNLVHHSGSDKAWLLCTAKSVCLIDNGKGYQELVSDSDNAGSSGNDATGNGLCGLKDRAKNLAVISYGNLFSSAWEQLIAIDPEISTRADELILPPKYPRKRPHGFFLALYTR</sequence>
<dbReference type="PANTHER" id="PTHR24421">
    <property type="entry name" value="NITRATE/NITRITE SENSOR PROTEIN NARX-RELATED"/>
    <property type="match status" value="1"/>
</dbReference>
<keyword evidence="1" id="KW-0808">Transferase</keyword>
<dbReference type="Pfam" id="PF07730">
    <property type="entry name" value="HisKA_3"/>
    <property type="match status" value="1"/>
</dbReference>
<keyword evidence="2 6" id="KW-0418">Kinase</keyword>
<dbReference type="PANTHER" id="PTHR24421:SF63">
    <property type="entry name" value="SENSOR HISTIDINE KINASE DESK"/>
    <property type="match status" value="1"/>
</dbReference>
<dbReference type="Proteomes" id="UP001200537">
    <property type="component" value="Unassembled WGS sequence"/>
</dbReference>
<dbReference type="InterPro" id="IPR050482">
    <property type="entry name" value="Sensor_HK_TwoCompSys"/>
</dbReference>
<evidence type="ECO:0000313" key="6">
    <source>
        <dbReference type="EMBL" id="MCG4617249.1"/>
    </source>
</evidence>
<dbReference type="InterPro" id="IPR036890">
    <property type="entry name" value="HATPase_C_sf"/>
</dbReference>
<evidence type="ECO:0000313" key="7">
    <source>
        <dbReference type="Proteomes" id="UP001200537"/>
    </source>
</evidence>
<dbReference type="RefSeq" id="WP_238127531.1">
    <property type="nucleotide sequence ID" value="NZ_JAKNHJ010000003.1"/>
</dbReference>
<evidence type="ECO:0000256" key="2">
    <source>
        <dbReference type="ARBA" id="ARBA00022777"/>
    </source>
</evidence>
<feature type="transmembrane region" description="Helical" evidence="4">
    <location>
        <begin position="90"/>
        <end position="106"/>
    </location>
</feature>
<dbReference type="InterPro" id="IPR011712">
    <property type="entry name" value="Sig_transdc_His_kin_sub3_dim/P"/>
</dbReference>
<feature type="domain" description="Signal transduction histidine kinase subgroup 3 dimerisation and phosphoacceptor" evidence="5">
    <location>
        <begin position="175"/>
        <end position="241"/>
    </location>
</feature>